<evidence type="ECO:0000313" key="2">
    <source>
        <dbReference type="WBParaSite" id="RSKR_0000291800.1"/>
    </source>
</evidence>
<organism evidence="1 2">
    <name type="scientific">Rhabditophanes sp. KR3021</name>
    <dbReference type="NCBI Taxonomy" id="114890"/>
    <lineage>
        <taxon>Eukaryota</taxon>
        <taxon>Metazoa</taxon>
        <taxon>Ecdysozoa</taxon>
        <taxon>Nematoda</taxon>
        <taxon>Chromadorea</taxon>
        <taxon>Rhabditida</taxon>
        <taxon>Tylenchina</taxon>
        <taxon>Panagrolaimomorpha</taxon>
        <taxon>Strongyloidoidea</taxon>
        <taxon>Alloionematidae</taxon>
        <taxon>Rhabditophanes</taxon>
    </lineage>
</organism>
<name>A0AC35TP34_9BILA</name>
<protein>
    <submittedName>
        <fullName evidence="2">Carn_acyltransf domain-containing protein</fullName>
    </submittedName>
</protein>
<sequence>MKGFLKSSYKLHSIAKRGIEGLKKGVVAVKKQPPKLPIPLIDESLKKYLEYANVICDGNKDLSFTQTLDYVNEFYGEGVKIQEELERISESCDNWGTKYWLPQMYLEQRGCLPVLSNPIYTHKQESFKNVSEQLKFAAWKVFALQDYRESVANGHYPFFKDKEGNEVVECTYQLQAILNSYRDPGVDKDTLYFKGNDKKDFAHFIVMVNNKPYFIHTKFNGTVLTEGEIEYQLTQIVDMSKEELITGQEDVNLFDLMKMSRGSEYGASGGTALGRGDAAKFWGLMVKDKKNRDGLDLIRDASAVLCLDFIKDTPFRDTSANYEDHVCHRINHMVHGHGPDNFGLNRWYEATVQYIVADDGTNGVLLEHSVVDGSALKALVGHIQFVKRNEKSAVNVKLNPFQIKFEIKEEARWILESGMGQFDYLSNQFQVNVLKFDEFGKDLVKRYRVSPDGFVQLAFQLTHYKLFNCLVSSYESCSTRAFHMGRVDNVRAATREALSFVKAMTKFNKNEESKLKKGLLIKAAAKHGQIAEENRAGQGIDNHLGALYELATQNKDKMPKIFSDKVWGEMMRFPISTSQASFPAYLADGITSYGAVTEDGIGIFYDVQPNYLFFAISNYNNSTKTSEVNFKAALRESLMEMGNLLVLDDV</sequence>
<reference evidence="2" key="1">
    <citation type="submission" date="2016-11" db="UniProtKB">
        <authorList>
            <consortium name="WormBaseParasite"/>
        </authorList>
    </citation>
    <scope>IDENTIFICATION</scope>
    <source>
        <strain evidence="2">KR3021</strain>
    </source>
</reference>
<dbReference type="WBParaSite" id="RSKR_0000291800.1">
    <property type="protein sequence ID" value="RSKR_0000291800.1"/>
    <property type="gene ID" value="RSKR_0000291800"/>
</dbReference>
<dbReference type="Proteomes" id="UP000095286">
    <property type="component" value="Unplaced"/>
</dbReference>
<evidence type="ECO:0000313" key="1">
    <source>
        <dbReference type="Proteomes" id="UP000095286"/>
    </source>
</evidence>
<proteinExistence type="predicted"/>
<accession>A0AC35TP34</accession>